<evidence type="ECO:0000313" key="14">
    <source>
        <dbReference type="Proteomes" id="UP000236161"/>
    </source>
</evidence>
<evidence type="ECO:0000256" key="2">
    <source>
        <dbReference type="ARBA" id="ARBA00001946"/>
    </source>
</evidence>
<dbReference type="PANTHER" id="PTHR14950:SF54">
    <property type="entry name" value="RNASE II-LIKE 1"/>
    <property type="match status" value="1"/>
</dbReference>
<dbReference type="SMART" id="SM00358">
    <property type="entry name" value="DSRM"/>
    <property type="match status" value="1"/>
</dbReference>
<feature type="domain" description="DRBM" evidence="11">
    <location>
        <begin position="197"/>
        <end position="261"/>
    </location>
</feature>
<evidence type="ECO:0000256" key="6">
    <source>
        <dbReference type="ARBA" id="ARBA00022801"/>
    </source>
</evidence>
<keyword evidence="3" id="KW-0540">Nuclease</keyword>
<evidence type="ECO:0000256" key="9">
    <source>
        <dbReference type="PROSITE-ProRule" id="PRU00266"/>
    </source>
</evidence>
<keyword evidence="7" id="KW-0460">Magnesium</keyword>
<evidence type="ECO:0000256" key="7">
    <source>
        <dbReference type="ARBA" id="ARBA00022842"/>
    </source>
</evidence>
<dbReference type="PROSITE" id="PS50137">
    <property type="entry name" value="DS_RBD"/>
    <property type="match status" value="1"/>
</dbReference>
<keyword evidence="4" id="KW-0479">Metal-binding</keyword>
<dbReference type="OrthoDB" id="416741at2759"/>
<dbReference type="EMBL" id="KZ451917">
    <property type="protein sequence ID" value="PKA62468.1"/>
    <property type="molecule type" value="Genomic_DNA"/>
</dbReference>
<feature type="domain" description="RNase III" evidence="12">
    <location>
        <begin position="27"/>
        <end position="171"/>
    </location>
</feature>
<evidence type="ECO:0000259" key="11">
    <source>
        <dbReference type="PROSITE" id="PS50137"/>
    </source>
</evidence>
<evidence type="ECO:0000259" key="12">
    <source>
        <dbReference type="PROSITE" id="PS50142"/>
    </source>
</evidence>
<proteinExistence type="predicted"/>
<dbReference type="SMART" id="SM00535">
    <property type="entry name" value="RIBOc"/>
    <property type="match status" value="1"/>
</dbReference>
<evidence type="ECO:0000256" key="4">
    <source>
        <dbReference type="ARBA" id="ARBA00022723"/>
    </source>
</evidence>
<sequence length="268" mass="30458">MVVKAGMEDDQFGEAPLVLPPMEEGEVREVERILGYEFMNKRLLEEALTHGSYYPPKPLGPSYERLEFVGDAVLSCVMAREVFSSYPDLLPGRLTLLRAANIDTERLARIALTSSLHLYLRHKAPQLDRQIEEFIDGINEHPYHSNGLLDPPKPLADIIESVIGAIFMDSSSSLETAWKVFVRLADPFINENTLGRHPVSELHELCQKMKRELKFVKNKWEENTTVKVLVDNELYGIASYSYKKEIAQNRAAKAALNKLKKELEDMAD</sequence>
<dbReference type="InterPro" id="IPR014720">
    <property type="entry name" value="dsRBD_dom"/>
</dbReference>
<dbReference type="SUPFAM" id="SSF69065">
    <property type="entry name" value="RNase III domain-like"/>
    <property type="match status" value="1"/>
</dbReference>
<dbReference type="InterPro" id="IPR000999">
    <property type="entry name" value="RNase_III_dom"/>
</dbReference>
<evidence type="ECO:0000256" key="5">
    <source>
        <dbReference type="ARBA" id="ARBA00022759"/>
    </source>
</evidence>
<dbReference type="Gene3D" id="3.30.160.20">
    <property type="match status" value="1"/>
</dbReference>
<organism evidence="13 14">
    <name type="scientific">Apostasia shenzhenica</name>
    <dbReference type="NCBI Taxonomy" id="1088818"/>
    <lineage>
        <taxon>Eukaryota</taxon>
        <taxon>Viridiplantae</taxon>
        <taxon>Streptophyta</taxon>
        <taxon>Embryophyta</taxon>
        <taxon>Tracheophyta</taxon>
        <taxon>Spermatophyta</taxon>
        <taxon>Magnoliopsida</taxon>
        <taxon>Liliopsida</taxon>
        <taxon>Asparagales</taxon>
        <taxon>Orchidaceae</taxon>
        <taxon>Apostasioideae</taxon>
        <taxon>Apostasia</taxon>
    </lineage>
</organism>
<protein>
    <submittedName>
        <fullName evidence="13">Ribonuclease 3-like protein 3</fullName>
        <ecNumber evidence="13">3.1.26.-</ecNumber>
    </submittedName>
</protein>
<feature type="coiled-coil region" evidence="10">
    <location>
        <begin position="199"/>
        <end position="266"/>
    </location>
</feature>
<dbReference type="Proteomes" id="UP000236161">
    <property type="component" value="Unassembled WGS sequence"/>
</dbReference>
<dbReference type="GO" id="GO:0046872">
    <property type="term" value="F:metal ion binding"/>
    <property type="evidence" value="ECO:0007669"/>
    <property type="project" value="UniProtKB-KW"/>
</dbReference>
<dbReference type="Pfam" id="PF00035">
    <property type="entry name" value="dsrm"/>
    <property type="match status" value="1"/>
</dbReference>
<dbReference type="GO" id="GO:0005634">
    <property type="term" value="C:nucleus"/>
    <property type="evidence" value="ECO:0007669"/>
    <property type="project" value="TreeGrafter"/>
</dbReference>
<reference evidence="13 14" key="1">
    <citation type="journal article" date="2017" name="Nature">
        <title>The Apostasia genome and the evolution of orchids.</title>
        <authorList>
            <person name="Zhang G.Q."/>
            <person name="Liu K.W."/>
            <person name="Li Z."/>
            <person name="Lohaus R."/>
            <person name="Hsiao Y.Y."/>
            <person name="Niu S.C."/>
            <person name="Wang J.Y."/>
            <person name="Lin Y.C."/>
            <person name="Xu Q."/>
            <person name="Chen L.J."/>
            <person name="Yoshida K."/>
            <person name="Fujiwara S."/>
            <person name="Wang Z.W."/>
            <person name="Zhang Y.Q."/>
            <person name="Mitsuda N."/>
            <person name="Wang M."/>
            <person name="Liu G.H."/>
            <person name="Pecoraro L."/>
            <person name="Huang H.X."/>
            <person name="Xiao X.J."/>
            <person name="Lin M."/>
            <person name="Wu X.Y."/>
            <person name="Wu W.L."/>
            <person name="Chen Y.Y."/>
            <person name="Chang S.B."/>
            <person name="Sakamoto S."/>
            <person name="Ohme-Takagi M."/>
            <person name="Yagi M."/>
            <person name="Zeng S.J."/>
            <person name="Shen C.Y."/>
            <person name="Yeh C.M."/>
            <person name="Luo Y.B."/>
            <person name="Tsai W.C."/>
            <person name="Van de Peer Y."/>
            <person name="Liu Z.J."/>
        </authorList>
    </citation>
    <scope>NUCLEOTIDE SEQUENCE [LARGE SCALE GENOMIC DNA]</scope>
    <source>
        <strain evidence="14">cv. Shenzhen</strain>
        <tissue evidence="13">Stem</tissue>
    </source>
</reference>
<dbReference type="EC" id="3.1.26.-" evidence="13"/>
<dbReference type="PROSITE" id="PS50142">
    <property type="entry name" value="RNASE_3_2"/>
    <property type="match status" value="1"/>
</dbReference>
<dbReference type="FunFam" id="1.10.1520.10:FF:000004">
    <property type="entry name" value="Endoribonuclease dicer-like 1"/>
    <property type="match status" value="1"/>
</dbReference>
<dbReference type="GO" id="GO:0003723">
    <property type="term" value="F:RNA binding"/>
    <property type="evidence" value="ECO:0007669"/>
    <property type="project" value="UniProtKB-UniRule"/>
</dbReference>
<comment type="cofactor">
    <cofactor evidence="1">
        <name>Mn(2+)</name>
        <dbReference type="ChEBI" id="CHEBI:29035"/>
    </cofactor>
</comment>
<dbReference type="GO" id="GO:0005737">
    <property type="term" value="C:cytoplasm"/>
    <property type="evidence" value="ECO:0007669"/>
    <property type="project" value="TreeGrafter"/>
</dbReference>
<evidence type="ECO:0000256" key="1">
    <source>
        <dbReference type="ARBA" id="ARBA00001936"/>
    </source>
</evidence>
<gene>
    <name evidence="13" type="ORF">AXF42_Ash009355</name>
</gene>
<evidence type="ECO:0000256" key="8">
    <source>
        <dbReference type="ARBA" id="ARBA00022884"/>
    </source>
</evidence>
<keyword evidence="5" id="KW-0255">Endonuclease</keyword>
<dbReference type="PANTHER" id="PTHR14950">
    <property type="entry name" value="DICER-RELATED"/>
    <property type="match status" value="1"/>
</dbReference>
<accession>A0A2I0B3V7</accession>
<dbReference type="InterPro" id="IPR036389">
    <property type="entry name" value="RNase_III_sf"/>
</dbReference>
<dbReference type="CDD" id="cd00593">
    <property type="entry name" value="RIBOc"/>
    <property type="match status" value="1"/>
</dbReference>
<dbReference type="GO" id="GO:0004525">
    <property type="term" value="F:ribonuclease III activity"/>
    <property type="evidence" value="ECO:0007669"/>
    <property type="project" value="InterPro"/>
</dbReference>
<dbReference type="Gene3D" id="1.10.1520.10">
    <property type="entry name" value="Ribonuclease III domain"/>
    <property type="match status" value="1"/>
</dbReference>
<keyword evidence="8 9" id="KW-0694">RNA-binding</keyword>
<dbReference type="Pfam" id="PF00636">
    <property type="entry name" value="Ribonuclease_3"/>
    <property type="match status" value="1"/>
</dbReference>
<evidence type="ECO:0000256" key="10">
    <source>
        <dbReference type="SAM" id="Coils"/>
    </source>
</evidence>
<dbReference type="STRING" id="1088818.A0A2I0B3V7"/>
<dbReference type="GO" id="GO:0030422">
    <property type="term" value="P:siRNA processing"/>
    <property type="evidence" value="ECO:0007669"/>
    <property type="project" value="TreeGrafter"/>
</dbReference>
<dbReference type="AlphaFoldDB" id="A0A2I0B3V7"/>
<keyword evidence="14" id="KW-1185">Reference proteome</keyword>
<evidence type="ECO:0000313" key="13">
    <source>
        <dbReference type="EMBL" id="PKA62468.1"/>
    </source>
</evidence>
<evidence type="ECO:0000256" key="3">
    <source>
        <dbReference type="ARBA" id="ARBA00022722"/>
    </source>
</evidence>
<dbReference type="PROSITE" id="PS00517">
    <property type="entry name" value="RNASE_3_1"/>
    <property type="match status" value="1"/>
</dbReference>
<keyword evidence="10" id="KW-0175">Coiled coil</keyword>
<comment type="cofactor">
    <cofactor evidence="2">
        <name>Mg(2+)</name>
        <dbReference type="ChEBI" id="CHEBI:18420"/>
    </cofactor>
</comment>
<keyword evidence="6 13" id="KW-0378">Hydrolase</keyword>
<dbReference type="SUPFAM" id="SSF54768">
    <property type="entry name" value="dsRNA-binding domain-like"/>
    <property type="match status" value="1"/>
</dbReference>
<name>A0A2I0B3V7_9ASPA</name>